<gene>
    <name evidence="3" type="ORF">DBV05_g12518</name>
</gene>
<keyword evidence="1" id="KW-0175">Coiled coil</keyword>
<dbReference type="EMBL" id="VCHE01000270">
    <property type="protein sequence ID" value="KAB2568803.1"/>
    <property type="molecule type" value="Genomic_DNA"/>
</dbReference>
<dbReference type="Proteomes" id="UP000325902">
    <property type="component" value="Unassembled WGS sequence"/>
</dbReference>
<sequence>MSSQNPTAIPATSSAEPSYFFCQGVCTTGKPCRNEISRKRWVRHKVRYCFYHEEQAEGNNDNDDDDDSSSSAAVVPCTHCRASFEALSADLADANAANQSLADETDAVNAQRHELEQDLAATNEKCDQLVQELGQAREDGQGLRTLVLEVCRANGDMAALNQRQKKRHGLDERRHRAQHAAAEERLKEEHAEAERKLKEEHAEAEKKLRDEHAAAEKKLRDEHAAGLSALRQERDDALRAEKAMRRDACEKLEQTNHRLALDLAAAASTANQLRDAAAAAKLEAEASGRRADRLANEVDRVRAEKERLAFRLALANCRMLTVTTATSDLLHDNALGGGGDANDVLAATTSLVDAAPQAEAQDDDDANRRAAGAAELTLTADQPKASRGAAADLLQAESMTSKLPSVASAADDDSNDDDGGDDDDAGTANFAADDAGVDAKMVLHSSISGAALVLAGVLGLSWALGGW</sequence>
<evidence type="ECO:0000313" key="3">
    <source>
        <dbReference type="EMBL" id="KAB2568803.1"/>
    </source>
</evidence>
<name>A0A5N5CTY6_9PEZI</name>
<feature type="region of interest" description="Disordered" evidence="2">
    <location>
        <begin position="162"/>
        <end position="218"/>
    </location>
</feature>
<feature type="compositionally biased region" description="Basic and acidic residues" evidence="2">
    <location>
        <begin position="181"/>
        <end position="218"/>
    </location>
</feature>
<evidence type="ECO:0000313" key="4">
    <source>
        <dbReference type="Proteomes" id="UP000325902"/>
    </source>
</evidence>
<evidence type="ECO:0000256" key="1">
    <source>
        <dbReference type="SAM" id="Coils"/>
    </source>
</evidence>
<accession>A0A5N5CTY6</accession>
<organism evidence="3 4">
    <name type="scientific">Lasiodiplodia theobromae</name>
    <dbReference type="NCBI Taxonomy" id="45133"/>
    <lineage>
        <taxon>Eukaryota</taxon>
        <taxon>Fungi</taxon>
        <taxon>Dikarya</taxon>
        <taxon>Ascomycota</taxon>
        <taxon>Pezizomycotina</taxon>
        <taxon>Dothideomycetes</taxon>
        <taxon>Dothideomycetes incertae sedis</taxon>
        <taxon>Botryosphaeriales</taxon>
        <taxon>Botryosphaeriaceae</taxon>
        <taxon>Lasiodiplodia</taxon>
    </lineage>
</organism>
<feature type="coiled-coil region" evidence="1">
    <location>
        <begin position="284"/>
        <end position="311"/>
    </location>
</feature>
<feature type="coiled-coil region" evidence="1">
    <location>
        <begin position="84"/>
        <end position="139"/>
    </location>
</feature>
<feature type="compositionally biased region" description="Acidic residues" evidence="2">
    <location>
        <begin position="410"/>
        <end position="425"/>
    </location>
</feature>
<proteinExistence type="predicted"/>
<comment type="caution">
    <text evidence="3">The sequence shown here is derived from an EMBL/GenBank/DDBJ whole genome shotgun (WGS) entry which is preliminary data.</text>
</comment>
<evidence type="ECO:0000256" key="2">
    <source>
        <dbReference type="SAM" id="MobiDB-lite"/>
    </source>
</evidence>
<feature type="region of interest" description="Disordered" evidence="2">
    <location>
        <begin position="402"/>
        <end position="427"/>
    </location>
</feature>
<dbReference type="AlphaFoldDB" id="A0A5N5CTY6"/>
<reference evidence="3 4" key="1">
    <citation type="journal article" date="2019" name="Sci. Rep.">
        <title>A multi-omics analysis of the grapevine pathogen Lasiodiplodia theobromae reveals that temperature affects the expression of virulence- and pathogenicity-related genes.</title>
        <authorList>
            <person name="Felix C."/>
            <person name="Meneses R."/>
            <person name="Goncalves M.F.M."/>
            <person name="Tilleman L."/>
            <person name="Duarte A.S."/>
            <person name="Jorrin-Novo J.V."/>
            <person name="Van de Peer Y."/>
            <person name="Deforce D."/>
            <person name="Van Nieuwerburgh F."/>
            <person name="Esteves A.C."/>
            <person name="Alves A."/>
        </authorList>
    </citation>
    <scope>NUCLEOTIDE SEQUENCE [LARGE SCALE GENOMIC DNA]</scope>
    <source>
        <strain evidence="3 4">LA-SOL3</strain>
    </source>
</reference>
<protein>
    <submittedName>
        <fullName evidence="3">Uncharacterized protein</fullName>
    </submittedName>
</protein>
<keyword evidence="4" id="KW-1185">Reference proteome</keyword>